<reference evidence="1 2" key="1">
    <citation type="submission" date="2023-01" db="EMBL/GenBank/DDBJ databases">
        <title>Sequencing of the bacterial strains from artisanal fermented milk Matsoni.</title>
        <authorList>
            <person name="Rozman V."/>
            <person name="Accetto T."/>
            <person name="Bogovic Matijasic B."/>
        </authorList>
    </citation>
    <scope>NUCLEOTIDE SEQUENCE [LARGE SCALE GENOMIC DNA]</scope>
    <source>
        <strain evidence="2">lbl143</strain>
    </source>
</reference>
<gene>
    <name evidence="1" type="ORF">PF593_09645</name>
</gene>
<dbReference type="EMBL" id="JAQIEV010000067">
    <property type="protein sequence ID" value="MDA3783348.1"/>
    <property type="molecule type" value="Genomic_DNA"/>
</dbReference>
<name>A0ABD4W434_9LACO</name>
<proteinExistence type="predicted"/>
<sequence>MKKTQPKTVRVYSKKISDEEFARMSDFFERYGRCRHFFLNRYCGIKSMLAVNNWQALRNQVRKWDKPVKGSKGKLETVYNFQTKHWVGALREACANIKSMWSNLANRLKKVIQGNENLSADQRHLLFFILKLKLPTPKITMKP</sequence>
<evidence type="ECO:0000313" key="1">
    <source>
        <dbReference type="EMBL" id="MDA3783348.1"/>
    </source>
</evidence>
<dbReference type="Proteomes" id="UP001213083">
    <property type="component" value="Unassembled WGS sequence"/>
</dbReference>
<accession>A0ABD4W434</accession>
<dbReference type="AlphaFoldDB" id="A0ABD4W434"/>
<protein>
    <recommendedName>
        <fullName evidence="3">Transposase</fullName>
    </recommendedName>
</protein>
<organism evidence="1 2">
    <name type="scientific">Lactobacillus delbrueckii</name>
    <dbReference type="NCBI Taxonomy" id="1584"/>
    <lineage>
        <taxon>Bacteria</taxon>
        <taxon>Bacillati</taxon>
        <taxon>Bacillota</taxon>
        <taxon>Bacilli</taxon>
        <taxon>Lactobacillales</taxon>
        <taxon>Lactobacillaceae</taxon>
        <taxon>Lactobacillus</taxon>
    </lineage>
</organism>
<evidence type="ECO:0008006" key="3">
    <source>
        <dbReference type="Google" id="ProtNLM"/>
    </source>
</evidence>
<comment type="caution">
    <text evidence="1">The sequence shown here is derived from an EMBL/GenBank/DDBJ whole genome shotgun (WGS) entry which is preliminary data.</text>
</comment>
<evidence type="ECO:0000313" key="2">
    <source>
        <dbReference type="Proteomes" id="UP001213083"/>
    </source>
</evidence>